<comment type="caution">
    <text evidence="1">The sequence shown here is derived from an EMBL/GenBank/DDBJ whole genome shotgun (WGS) entry which is preliminary data.</text>
</comment>
<protein>
    <submittedName>
        <fullName evidence="1">Uncharacterized protein</fullName>
    </submittedName>
</protein>
<dbReference type="EMBL" id="SDIL01000042">
    <property type="protein sequence ID" value="RXK38805.1"/>
    <property type="molecule type" value="Genomic_DNA"/>
</dbReference>
<dbReference type="Proteomes" id="UP000289152">
    <property type="component" value="Unassembled WGS sequence"/>
</dbReference>
<evidence type="ECO:0000313" key="1">
    <source>
        <dbReference type="EMBL" id="RXK38805.1"/>
    </source>
</evidence>
<dbReference type="VEuPathDB" id="FungiDB:TREMEDRAFT_64778"/>
<organism evidence="1 2">
    <name type="scientific">Tremella mesenterica</name>
    <name type="common">Jelly fungus</name>
    <dbReference type="NCBI Taxonomy" id="5217"/>
    <lineage>
        <taxon>Eukaryota</taxon>
        <taxon>Fungi</taxon>
        <taxon>Dikarya</taxon>
        <taxon>Basidiomycota</taxon>
        <taxon>Agaricomycotina</taxon>
        <taxon>Tremellomycetes</taxon>
        <taxon>Tremellales</taxon>
        <taxon>Tremellaceae</taxon>
        <taxon>Tremella</taxon>
    </lineage>
</organism>
<reference evidence="1 2" key="1">
    <citation type="submission" date="2016-06" db="EMBL/GenBank/DDBJ databases">
        <title>Evolution of pathogenesis and genome organization in the Tremellales.</title>
        <authorList>
            <person name="Cuomo C."/>
            <person name="Litvintseva A."/>
            <person name="Heitman J."/>
            <person name="Chen Y."/>
            <person name="Sun S."/>
            <person name="Springer D."/>
            <person name="Dromer F."/>
            <person name="Young S."/>
            <person name="Zeng Q."/>
            <person name="Chapman S."/>
            <person name="Gujja S."/>
            <person name="Saif S."/>
            <person name="Birren B."/>
        </authorList>
    </citation>
    <scope>NUCLEOTIDE SEQUENCE [LARGE SCALE GENOMIC DNA]</scope>
    <source>
        <strain evidence="1 2">ATCC 28783</strain>
    </source>
</reference>
<evidence type="ECO:0000313" key="2">
    <source>
        <dbReference type="Proteomes" id="UP000289152"/>
    </source>
</evidence>
<keyword evidence="2" id="KW-1185">Reference proteome</keyword>
<dbReference type="InParanoid" id="A0A4Q1BLX2"/>
<name>A0A4Q1BLX2_TREME</name>
<sequence length="206" mass="24157">MSHSTIQPPITPDQYTEGDPFHTILPITKRITDFMYECEKKPNWEEIQIMNTPDGIWYQEYISNENNSRRIFEGKTPDRWGESIVMMHELSVTSDSLQNQDEETILTIRKPISLMEHTVGNTIIRRTTTCSWDENNDHTYLRLEDGNFFEVDILVTSKLGAKFDLKSLHTGVIREENTIYQYKIPAKNYYPHGGWSIYWSLFPPSD</sequence>
<dbReference type="AlphaFoldDB" id="A0A4Q1BLX2"/>
<gene>
    <name evidence="1" type="ORF">M231_03981</name>
</gene>
<accession>A0A4Q1BLX2</accession>
<proteinExistence type="predicted"/>